<evidence type="ECO:0000256" key="4">
    <source>
        <dbReference type="ARBA" id="ARBA00023163"/>
    </source>
</evidence>
<evidence type="ECO:0000256" key="2">
    <source>
        <dbReference type="ARBA" id="ARBA00023015"/>
    </source>
</evidence>
<dbReference type="PANTHER" id="PTHR31845">
    <property type="entry name" value="FINGER DOMAIN PROTEIN, PUTATIVE-RELATED"/>
    <property type="match status" value="1"/>
</dbReference>
<keyword evidence="5" id="KW-0539">Nucleus</keyword>
<organism evidence="9 10">
    <name type="scientific">Elasticomyces elasticus</name>
    <dbReference type="NCBI Taxonomy" id="574655"/>
    <lineage>
        <taxon>Eukaryota</taxon>
        <taxon>Fungi</taxon>
        <taxon>Dikarya</taxon>
        <taxon>Ascomycota</taxon>
        <taxon>Pezizomycotina</taxon>
        <taxon>Dothideomycetes</taxon>
        <taxon>Dothideomycetidae</taxon>
        <taxon>Mycosphaerellales</taxon>
        <taxon>Teratosphaeriaceae</taxon>
        <taxon>Elasticomyces</taxon>
    </lineage>
</organism>
<comment type="caution">
    <text evidence="9">The sequence shown here is derived from an EMBL/GenBank/DDBJ whole genome shotgun (WGS) entry which is preliminary data.</text>
</comment>
<comment type="subcellular location">
    <subcellularLocation>
        <location evidence="1">Nucleus</location>
    </subcellularLocation>
</comment>
<dbReference type="EMBL" id="JAVRQU010000004">
    <property type="protein sequence ID" value="KAK5703884.1"/>
    <property type="molecule type" value="Genomic_DNA"/>
</dbReference>
<accession>A0AAN7WFR6</accession>
<evidence type="ECO:0000256" key="7">
    <source>
        <dbReference type="SAM" id="MobiDB-lite"/>
    </source>
</evidence>
<feature type="coiled-coil region" evidence="6">
    <location>
        <begin position="88"/>
        <end position="115"/>
    </location>
</feature>
<name>A0AAN7WFR6_9PEZI</name>
<dbReference type="InterPro" id="IPR051089">
    <property type="entry name" value="prtT"/>
</dbReference>
<dbReference type="Pfam" id="PF04082">
    <property type="entry name" value="Fungal_trans"/>
    <property type="match status" value="1"/>
</dbReference>
<dbReference type="PANTHER" id="PTHR31845:SF21">
    <property type="entry name" value="REGULATORY PROTEIN LEU3"/>
    <property type="match status" value="1"/>
</dbReference>
<evidence type="ECO:0000256" key="5">
    <source>
        <dbReference type="ARBA" id="ARBA00023242"/>
    </source>
</evidence>
<dbReference type="GO" id="GO:0000981">
    <property type="term" value="F:DNA-binding transcription factor activity, RNA polymerase II-specific"/>
    <property type="evidence" value="ECO:0007669"/>
    <property type="project" value="TreeGrafter"/>
</dbReference>
<sequence length="681" mass="76095">MDTDRHHRLGPDFGTSVGNMAYSKHRAKSCTACRQAKVHYFKVVASSQPLIDCSSNAIYQKGVLRRVADVSGAHVYVERTFLSSAFRLLTTVSRIKALEAQVERLEQSRASQSTSRSIQSGRTFDSTSQLVDNSIGLTSPHSEPHAARSNGSTNSWLALTEAAQTNFILHDSMLTYHDVMELFEHFAQFYQPHARFLGRVTSLLRLVDDSKFLLWTIIVIAARHHRIYQHQYEDIRRSHDRLCGTIFREAIQNPLDLQALLLLCTWPASVNSQWRDPSSMYVSVAISCARQMGIDKPVDEVFFGTRRATHQLGRFPSEVLKSTWLKCFELDVQMSLWHGHLPLLAATRYLKSVKDFTADPTVQIYAQTARYLLLLDEPTSIPLSWNLNTAFLEDLVAVKADSVSGWSSEHDLVYQTAAMHICMTCFVKITDGHLSSEGGIGCASSAYAKELLQSARDFAIQLITTVLGATERPLPAGHAYFEGSYPLPGYPKHESQMMYYAATVLLKYLDSEPGQQALAVNDARNAFQQAHLFFSSCPLSREHRGAGQTLEIAGRAIGSRQAHLSSQVTTRMGASIVHNVAWLGGLLRGRDRHDEYATSLQPPPDRTNEDISTTNNSLSWAARLDTADLRDDGGEPMPISDLDFPFGVWDDALYESWLKSTFEYDVNSWDQLGNWSSGTVA</sequence>
<evidence type="ECO:0000313" key="9">
    <source>
        <dbReference type="EMBL" id="KAK5703884.1"/>
    </source>
</evidence>
<dbReference type="InterPro" id="IPR007219">
    <property type="entry name" value="XnlR_reg_dom"/>
</dbReference>
<dbReference type="AlphaFoldDB" id="A0AAN7WFR6"/>
<reference evidence="9" key="1">
    <citation type="submission" date="2023-08" db="EMBL/GenBank/DDBJ databases">
        <title>Black Yeasts Isolated from many extreme environments.</title>
        <authorList>
            <person name="Coleine C."/>
            <person name="Stajich J.E."/>
            <person name="Selbmann L."/>
        </authorList>
    </citation>
    <scope>NUCLEOTIDE SEQUENCE</scope>
    <source>
        <strain evidence="9">CCFEE 5810</strain>
    </source>
</reference>
<gene>
    <name evidence="9" type="primary">LEU3_1</name>
    <name evidence="9" type="ORF">LTR97_002897</name>
</gene>
<proteinExistence type="predicted"/>
<evidence type="ECO:0000256" key="6">
    <source>
        <dbReference type="SAM" id="Coils"/>
    </source>
</evidence>
<dbReference type="GO" id="GO:0008270">
    <property type="term" value="F:zinc ion binding"/>
    <property type="evidence" value="ECO:0007669"/>
    <property type="project" value="InterPro"/>
</dbReference>
<dbReference type="GO" id="GO:0005634">
    <property type="term" value="C:nucleus"/>
    <property type="evidence" value="ECO:0007669"/>
    <property type="project" value="UniProtKB-SubCell"/>
</dbReference>
<evidence type="ECO:0000259" key="8">
    <source>
        <dbReference type="Pfam" id="PF04082"/>
    </source>
</evidence>
<keyword evidence="3" id="KW-0238">DNA-binding</keyword>
<dbReference type="Proteomes" id="UP001310594">
    <property type="component" value="Unassembled WGS sequence"/>
</dbReference>
<feature type="region of interest" description="Disordered" evidence="7">
    <location>
        <begin position="595"/>
        <end position="614"/>
    </location>
</feature>
<keyword evidence="2" id="KW-0805">Transcription regulation</keyword>
<evidence type="ECO:0000256" key="1">
    <source>
        <dbReference type="ARBA" id="ARBA00004123"/>
    </source>
</evidence>
<evidence type="ECO:0000256" key="3">
    <source>
        <dbReference type="ARBA" id="ARBA00023125"/>
    </source>
</evidence>
<keyword evidence="4" id="KW-0804">Transcription</keyword>
<dbReference type="GO" id="GO:0000976">
    <property type="term" value="F:transcription cis-regulatory region binding"/>
    <property type="evidence" value="ECO:0007669"/>
    <property type="project" value="TreeGrafter"/>
</dbReference>
<protein>
    <submittedName>
        <fullName evidence="9">Regulatory protein leu3</fullName>
    </submittedName>
</protein>
<keyword evidence="6" id="KW-0175">Coiled coil</keyword>
<evidence type="ECO:0000313" key="10">
    <source>
        <dbReference type="Proteomes" id="UP001310594"/>
    </source>
</evidence>
<dbReference type="GO" id="GO:0006351">
    <property type="term" value="P:DNA-templated transcription"/>
    <property type="evidence" value="ECO:0007669"/>
    <property type="project" value="InterPro"/>
</dbReference>
<feature type="domain" description="Xylanolytic transcriptional activator regulatory" evidence="8">
    <location>
        <begin position="256"/>
        <end position="347"/>
    </location>
</feature>